<dbReference type="STRING" id="649747.HMPREF0083_03554"/>
<name>U1Y811_ANEAE</name>
<dbReference type="InterPro" id="IPR023378">
    <property type="entry name" value="YheA/YmcA-like_dom_sf"/>
</dbReference>
<keyword evidence="2" id="KW-1185">Reference proteome</keyword>
<sequence length="157" mass="17578">MLMEEKQERTFDYSSIMGQAKELATLIANSEEVERFKQAEKKISANARVQGLIAKIKQKQKQIVKLEHSRRYEEIPVLEQEIDTLQDELDSIPIVLEFKQTQQDINELLQIVTSVIANKVSENIIVSTGGDPLYNETGYPKAKPEGVNGCGSSGCGH</sequence>
<dbReference type="eggNOG" id="COG4550">
    <property type="taxonomic scope" value="Bacteria"/>
</dbReference>
<reference evidence="1 2" key="1">
    <citation type="submission" date="2013-08" db="EMBL/GenBank/DDBJ databases">
        <authorList>
            <person name="Weinstock G."/>
            <person name="Sodergren E."/>
            <person name="Wylie T."/>
            <person name="Fulton L."/>
            <person name="Fulton R."/>
            <person name="Fronick C."/>
            <person name="O'Laughlin M."/>
            <person name="Godfrey J."/>
            <person name="Miner T."/>
            <person name="Herter B."/>
            <person name="Appelbaum E."/>
            <person name="Cordes M."/>
            <person name="Lek S."/>
            <person name="Wollam A."/>
            <person name="Pepin K.H."/>
            <person name="Palsikar V.B."/>
            <person name="Mitreva M."/>
            <person name="Wilson R.K."/>
        </authorList>
    </citation>
    <scope>NUCLEOTIDE SEQUENCE [LARGE SCALE GENOMIC DNA]</scope>
    <source>
        <strain evidence="1 2">ATCC 12856</strain>
    </source>
</reference>
<dbReference type="EMBL" id="AWSJ01000217">
    <property type="protein sequence ID" value="ERI08272.1"/>
    <property type="molecule type" value="Genomic_DNA"/>
</dbReference>
<dbReference type="InterPro" id="IPR010368">
    <property type="entry name" value="Com_YlbF"/>
</dbReference>
<dbReference type="AlphaFoldDB" id="U1Y811"/>
<dbReference type="SUPFAM" id="SSF158622">
    <property type="entry name" value="YheA/YmcA-like"/>
    <property type="match status" value="1"/>
</dbReference>
<dbReference type="InterPro" id="IPR052767">
    <property type="entry name" value="Bact_com_dev_regulator"/>
</dbReference>
<organism evidence="1 2">
    <name type="scientific">Aneurinibacillus aneurinilyticus ATCC 12856</name>
    <dbReference type="NCBI Taxonomy" id="649747"/>
    <lineage>
        <taxon>Bacteria</taxon>
        <taxon>Bacillati</taxon>
        <taxon>Bacillota</taxon>
        <taxon>Bacilli</taxon>
        <taxon>Bacillales</taxon>
        <taxon>Paenibacillaceae</taxon>
        <taxon>Aneurinibacillus group</taxon>
        <taxon>Aneurinibacillus</taxon>
    </lineage>
</organism>
<accession>U1Y811</accession>
<dbReference type="Pfam" id="PF06133">
    <property type="entry name" value="Com_YlbF"/>
    <property type="match status" value="1"/>
</dbReference>
<dbReference type="Gene3D" id="1.20.1500.10">
    <property type="entry name" value="YheA/YmcA-like"/>
    <property type="match status" value="1"/>
</dbReference>
<dbReference type="PATRIC" id="fig|649747.3.peg.3220"/>
<proteinExistence type="predicted"/>
<dbReference type="PANTHER" id="PTHR38448:SF1">
    <property type="entry name" value="YLBF FAMILY REGULATOR"/>
    <property type="match status" value="1"/>
</dbReference>
<evidence type="ECO:0000313" key="2">
    <source>
        <dbReference type="Proteomes" id="UP000016511"/>
    </source>
</evidence>
<protein>
    <recommendedName>
        <fullName evidence="3">Master regulator for biofilm formation</fullName>
    </recommendedName>
</protein>
<dbReference type="Proteomes" id="UP000016511">
    <property type="component" value="Unassembled WGS sequence"/>
</dbReference>
<evidence type="ECO:0000313" key="1">
    <source>
        <dbReference type="EMBL" id="ERI08272.1"/>
    </source>
</evidence>
<gene>
    <name evidence="1" type="ORF">HMPREF0083_03554</name>
</gene>
<dbReference type="PANTHER" id="PTHR38448">
    <property type="entry name" value="REGULATORY PROTEIN YLBF-RELATED"/>
    <property type="match status" value="1"/>
</dbReference>
<comment type="caution">
    <text evidence="1">The sequence shown here is derived from an EMBL/GenBank/DDBJ whole genome shotgun (WGS) entry which is preliminary data.</text>
</comment>
<dbReference type="HOGENOM" id="CLU_141458_1_0_9"/>
<evidence type="ECO:0008006" key="3">
    <source>
        <dbReference type="Google" id="ProtNLM"/>
    </source>
</evidence>